<keyword evidence="3 4" id="KW-0862">Zinc</keyword>
<comment type="caution">
    <text evidence="6">The sequence shown here is derived from an EMBL/GenBank/DDBJ whole genome shotgun (WGS) entry which is preliminary data.</text>
</comment>
<protein>
    <recommendedName>
        <fullName evidence="5">C3H1-type domain-containing protein</fullName>
    </recommendedName>
</protein>
<sequence>MVNGPLIVPAPTPSAWALNGAQAMINGATGKFSPQIRGQFHKTKMCAFHKKKKCTMGMACPFAHSKEELNAPPDLSKTKLCVNFFRRKCNDIHCKFAHGPHPQPIKSPPSTGFSSAAGLRHSELRATGSVYKTELCRAWSTGTCKAIAPLFVAFIRRFVSTIHIDV</sequence>
<dbReference type="InterPro" id="IPR000571">
    <property type="entry name" value="Znf_CCCH"/>
</dbReference>
<evidence type="ECO:0000256" key="3">
    <source>
        <dbReference type="ARBA" id="ARBA00022833"/>
    </source>
</evidence>
<feature type="zinc finger region" description="C3H1-type" evidence="4">
    <location>
        <begin position="75"/>
        <end position="101"/>
    </location>
</feature>
<evidence type="ECO:0000313" key="7">
    <source>
        <dbReference type="EMBL" id="CAK9013373.1"/>
    </source>
</evidence>
<organism evidence="6 8">
    <name type="scientific">Durusdinium trenchii</name>
    <dbReference type="NCBI Taxonomy" id="1381693"/>
    <lineage>
        <taxon>Eukaryota</taxon>
        <taxon>Sar</taxon>
        <taxon>Alveolata</taxon>
        <taxon>Dinophyceae</taxon>
        <taxon>Suessiales</taxon>
        <taxon>Symbiodiniaceae</taxon>
        <taxon>Durusdinium</taxon>
    </lineage>
</organism>
<gene>
    <name evidence="6" type="ORF">CCMP2556_LOCUS11151</name>
    <name evidence="7" type="ORF">CCMP2556_LOCUS11252</name>
</gene>
<dbReference type="Proteomes" id="UP001642484">
    <property type="component" value="Unassembled WGS sequence"/>
</dbReference>
<dbReference type="SMART" id="SM00356">
    <property type="entry name" value="ZnF_C3H1"/>
    <property type="match status" value="2"/>
</dbReference>
<feature type="domain" description="C3H1-type" evidence="5">
    <location>
        <begin position="75"/>
        <end position="101"/>
    </location>
</feature>
<evidence type="ECO:0000259" key="5">
    <source>
        <dbReference type="PROSITE" id="PS50103"/>
    </source>
</evidence>
<evidence type="ECO:0000313" key="8">
    <source>
        <dbReference type="Proteomes" id="UP001642484"/>
    </source>
</evidence>
<name>A0ABP0JFL7_9DINO</name>
<feature type="domain" description="C3H1-type" evidence="5">
    <location>
        <begin position="40"/>
        <end position="67"/>
    </location>
</feature>
<evidence type="ECO:0000256" key="1">
    <source>
        <dbReference type="ARBA" id="ARBA00022723"/>
    </source>
</evidence>
<evidence type="ECO:0000256" key="2">
    <source>
        <dbReference type="ARBA" id="ARBA00022771"/>
    </source>
</evidence>
<keyword evidence="8" id="KW-1185">Reference proteome</keyword>
<proteinExistence type="predicted"/>
<dbReference type="EMBL" id="CAXAMN010005336">
    <property type="protein sequence ID" value="CAK9013373.1"/>
    <property type="molecule type" value="Genomic_DNA"/>
</dbReference>
<accession>A0ABP0JFL7</accession>
<dbReference type="InterPro" id="IPR036855">
    <property type="entry name" value="Znf_CCCH_sf"/>
</dbReference>
<evidence type="ECO:0000256" key="4">
    <source>
        <dbReference type="PROSITE-ProRule" id="PRU00723"/>
    </source>
</evidence>
<dbReference type="EMBL" id="CAXAMN010005280">
    <property type="protein sequence ID" value="CAK9013144.1"/>
    <property type="molecule type" value="Genomic_DNA"/>
</dbReference>
<keyword evidence="1 4" id="KW-0479">Metal-binding</keyword>
<feature type="zinc finger region" description="C3H1-type" evidence="4">
    <location>
        <begin position="40"/>
        <end position="67"/>
    </location>
</feature>
<dbReference type="SUPFAM" id="SSF90229">
    <property type="entry name" value="CCCH zinc finger"/>
    <property type="match status" value="1"/>
</dbReference>
<reference evidence="6 8" key="1">
    <citation type="submission" date="2024-02" db="EMBL/GenBank/DDBJ databases">
        <authorList>
            <person name="Chen Y."/>
            <person name="Shah S."/>
            <person name="Dougan E. K."/>
            <person name="Thang M."/>
            <person name="Chan C."/>
        </authorList>
    </citation>
    <scope>NUCLEOTIDE SEQUENCE [LARGE SCALE GENOMIC DNA]</scope>
</reference>
<keyword evidence="2 4" id="KW-0863">Zinc-finger</keyword>
<evidence type="ECO:0000313" key="6">
    <source>
        <dbReference type="EMBL" id="CAK9013144.1"/>
    </source>
</evidence>
<dbReference type="Gene3D" id="3.30.1370.210">
    <property type="match status" value="1"/>
</dbReference>
<dbReference type="PROSITE" id="PS50103">
    <property type="entry name" value="ZF_C3H1"/>
    <property type="match status" value="2"/>
</dbReference>